<dbReference type="Proteomes" id="UP001595748">
    <property type="component" value="Unassembled WGS sequence"/>
</dbReference>
<keyword evidence="2" id="KW-1185">Reference proteome</keyword>
<comment type="caution">
    <text evidence="1">The sequence shown here is derived from an EMBL/GenBank/DDBJ whole genome shotgun (WGS) entry which is preliminary data.</text>
</comment>
<name>A0ABV8AC04_9DEIO</name>
<dbReference type="EMBL" id="JBHRZF010000222">
    <property type="protein sequence ID" value="MFC3863014.1"/>
    <property type="molecule type" value="Genomic_DNA"/>
</dbReference>
<evidence type="ECO:0000313" key="2">
    <source>
        <dbReference type="Proteomes" id="UP001595748"/>
    </source>
</evidence>
<sequence length="194" mass="20523">MSNEHWYRALSYLPSRFHTASGPADLLRLAFVKPPMPQAPLGGPAAPTPAVVVPAPTPEEVQLVFGQTPVAPVSEAAPEGSGLSVTVSPLTEMPPVEYVPDEVLDACADLYWMDDYVMSDLPPLNVSHPDLPMPPGGAAISTTPVTATPPATDPDPLHLPDFVPTHQDPSEALLASLRGKGQDAIRHGLQSYLN</sequence>
<gene>
    <name evidence="1" type="ORF">ACFOPQ_19815</name>
</gene>
<protein>
    <submittedName>
        <fullName evidence="1">Uncharacterized protein</fullName>
    </submittedName>
</protein>
<dbReference type="RefSeq" id="WP_380080951.1">
    <property type="nucleotide sequence ID" value="NZ_JBHRZF010000222.1"/>
</dbReference>
<proteinExistence type="predicted"/>
<evidence type="ECO:0000313" key="1">
    <source>
        <dbReference type="EMBL" id="MFC3863014.1"/>
    </source>
</evidence>
<accession>A0ABV8AC04</accession>
<reference evidence="2" key="1">
    <citation type="journal article" date="2019" name="Int. J. Syst. Evol. Microbiol.">
        <title>The Global Catalogue of Microorganisms (GCM) 10K type strain sequencing project: providing services to taxonomists for standard genome sequencing and annotation.</title>
        <authorList>
            <consortium name="The Broad Institute Genomics Platform"/>
            <consortium name="The Broad Institute Genome Sequencing Center for Infectious Disease"/>
            <person name="Wu L."/>
            <person name="Ma J."/>
        </authorList>
    </citation>
    <scope>NUCLEOTIDE SEQUENCE [LARGE SCALE GENOMIC DNA]</scope>
    <source>
        <strain evidence="2">CCTCC AB 2013263</strain>
    </source>
</reference>
<organism evidence="1 2">
    <name type="scientific">Deinococcus antarcticus</name>
    <dbReference type="NCBI Taxonomy" id="1298767"/>
    <lineage>
        <taxon>Bacteria</taxon>
        <taxon>Thermotogati</taxon>
        <taxon>Deinococcota</taxon>
        <taxon>Deinococci</taxon>
        <taxon>Deinococcales</taxon>
        <taxon>Deinococcaceae</taxon>
        <taxon>Deinococcus</taxon>
    </lineage>
</organism>